<accession>Q6KYU9</accession>
<feature type="transmembrane region" description="Helical" evidence="1">
    <location>
        <begin position="379"/>
        <end position="397"/>
    </location>
</feature>
<organism evidence="2 3">
    <name type="scientific">Picrophilus torridus (strain ATCC 700027 / DSM 9790 / JCM 10055 / NBRC 100828 / KAW 2/3)</name>
    <dbReference type="NCBI Taxonomy" id="1122961"/>
    <lineage>
        <taxon>Archaea</taxon>
        <taxon>Methanobacteriati</taxon>
        <taxon>Thermoplasmatota</taxon>
        <taxon>Thermoplasmata</taxon>
        <taxon>Thermoplasmatales</taxon>
        <taxon>Picrophilaceae</taxon>
        <taxon>Picrophilus</taxon>
    </lineage>
</organism>
<dbReference type="RefSeq" id="WP_011178319.1">
    <property type="nucleotide sequence ID" value="NC_005877.1"/>
</dbReference>
<dbReference type="eggNOG" id="arCOG03701">
    <property type="taxonomic scope" value="Archaea"/>
</dbReference>
<feature type="transmembrane region" description="Helical" evidence="1">
    <location>
        <begin position="116"/>
        <end position="135"/>
    </location>
</feature>
<evidence type="ECO:0000313" key="2">
    <source>
        <dbReference type="EMBL" id="AAT44103.1"/>
    </source>
</evidence>
<dbReference type="EMBL" id="AE017261">
    <property type="protein sequence ID" value="AAT44103.1"/>
    <property type="molecule type" value="Genomic_DNA"/>
</dbReference>
<keyword evidence="1" id="KW-1133">Transmembrane helix</keyword>
<dbReference type="HOGENOM" id="CLU_491462_0_0_2"/>
<name>Q6KYU9_PICTO</name>
<feature type="transmembrane region" description="Helical" evidence="1">
    <location>
        <begin position="284"/>
        <end position="308"/>
    </location>
</feature>
<feature type="transmembrane region" description="Helical" evidence="1">
    <location>
        <begin position="417"/>
        <end position="437"/>
    </location>
</feature>
<feature type="transmembrane region" description="Helical" evidence="1">
    <location>
        <begin position="90"/>
        <end position="109"/>
    </location>
</feature>
<evidence type="ECO:0000313" key="3">
    <source>
        <dbReference type="Proteomes" id="UP000000438"/>
    </source>
</evidence>
<feature type="transmembrane region" description="Helical" evidence="1">
    <location>
        <begin position="315"/>
        <end position="334"/>
    </location>
</feature>
<keyword evidence="1" id="KW-0812">Transmembrane</keyword>
<feature type="transmembrane region" description="Helical" evidence="1">
    <location>
        <begin position="12"/>
        <end position="28"/>
    </location>
</feature>
<sequence length="579" mass="66883">MEDSITAREGYLILFYIFATIIYELWYLTAYLYWWLSSIVIPSLMIILSVFIVLRISRSNYNIKHDLLNYIPVFAVIFSAFEYPMYEFSYINVIISVLAASFLLLIYFIVKSGYKYLFIILFIFSFNVFMFLHVVSPYGTDEISFDYYSTLKILNGINPYKLIITNSVLQRLGINPQFYTPLLTGGHVENLSYPALAFLIFIPAVLLKFVPGIIIAVFAFFTLVMLFVFYKNRPKSYFFVAALIIINPVYFLYSISGITGYVWLLLLSVSFYMFSKNNIKLSGAFYGLSLAAKQLPVYIAIPYLYIVYKRSGIKGFLYFVIFSIIGFLPENIYFIYVSPLKYISDIISPISEPLIGIGFGFSQVSFLNVFYIAPAYFSYISIVTMILLSFLFILYYPDSYYWLFMIPVIVLQLNYRALFNYIIFWPILCLMLINTEPVIEGAKKLNKSNVLKLIRARYAKIFLTLFIVIIIVAGLGMHSESKNDMRINIENEYIVNSNVSYIIVNVTGVNTTPEFRAFFGPDMYTANGVIFNETVVYKNSKYEIINLTPAYNYYLPVSKNIEIVGYYNNIQASAHLIIS</sequence>
<reference evidence="2 3" key="1">
    <citation type="journal article" date="2004" name="Proc. Natl. Acad. Sci. U.S.A.">
        <title>Genome sequence of Picrophilus torridus and its implications for life around pH 0.</title>
        <authorList>
            <person name="Futterer O."/>
            <person name="Angelov A."/>
            <person name="Liesegang H."/>
            <person name="Gottschalk G."/>
            <person name="Schleper C."/>
            <person name="Schepers B."/>
            <person name="Dock C."/>
            <person name="Antranikian G."/>
            <person name="Liebl W."/>
        </authorList>
    </citation>
    <scope>NUCLEOTIDE SEQUENCE [LARGE SCALE GENOMIC DNA]</scope>
    <source>
        <strain evidence="3">ATCC 700027 / DSM 9790 / JCM 10055 / NBRC 100828</strain>
    </source>
</reference>
<proteinExistence type="predicted"/>
<evidence type="ECO:0000256" key="1">
    <source>
        <dbReference type="SAM" id="Phobius"/>
    </source>
</evidence>
<protein>
    <submittedName>
        <fullName evidence="2">Hypothetical membrane spanning protein</fullName>
    </submittedName>
</protein>
<dbReference type="OrthoDB" id="42409at2157"/>
<keyword evidence="1" id="KW-0472">Membrane</keyword>
<dbReference type="Proteomes" id="UP000000438">
    <property type="component" value="Chromosome"/>
</dbReference>
<dbReference type="KEGG" id="pto:PTO1518"/>
<feature type="transmembrane region" description="Helical" evidence="1">
    <location>
        <begin position="237"/>
        <end position="264"/>
    </location>
</feature>
<gene>
    <name evidence="2" type="ordered locus">PTO1518</name>
</gene>
<feature type="transmembrane region" description="Helical" evidence="1">
    <location>
        <begin position="67"/>
        <end position="84"/>
    </location>
</feature>
<dbReference type="GeneID" id="2844711"/>
<dbReference type="AlphaFoldDB" id="Q6KYU9"/>
<dbReference type="STRING" id="263820.PTO1518"/>
<dbReference type="PaxDb" id="263820-PTO1518"/>
<feature type="transmembrane region" description="Helical" evidence="1">
    <location>
        <begin position="34"/>
        <end position="55"/>
    </location>
</feature>
<dbReference type="InParanoid" id="Q6KYU9"/>
<feature type="transmembrane region" description="Helical" evidence="1">
    <location>
        <begin position="197"/>
        <end position="230"/>
    </location>
</feature>
<feature type="transmembrane region" description="Helical" evidence="1">
    <location>
        <begin position="458"/>
        <end position="477"/>
    </location>
</feature>